<name>A0A164LP61_9NOCA</name>
<protein>
    <recommendedName>
        <fullName evidence="2">Terpene synthase</fullName>
        <ecNumber evidence="2">4.2.3.-</ecNumber>
    </recommendedName>
</protein>
<accession>A0A164LP61</accession>
<dbReference type="InterPro" id="IPR034686">
    <property type="entry name" value="Terpene_cyclase-like_2"/>
</dbReference>
<sequence length="414" mass="45962">MSTPSLPVAHSFTGIGTTAADVTRLLGVTPSPIMYTEFEQSFQRLLRNPTDSCSSEQPLDIPPIWCPLELRSRAGGIEFQHRSVDFYRRMGFDADSLKSAHDMCTGELACMWAPLGDDEGTQLLADWLMWALLFDDHYCDSGPISRDPTAFNHVAANLMNFALHPERQPLGVEDFDAFAAALADIAARVHTRATPEQVIICLLSHYRWALGAACGVSDRSGNYLRSLDEHMIARGPDGADLADIVLIEIAEATCLDFETRRSPAVRAITDASSVLLSVPTDIASYAREREQRSLESNIVEIIAVRDGLSRQEAVYAACALIEEIMDLFVSLKHKLAASASPGLHRYLEQLSNVIRGTLEWQRRLPRYSANVRGTPGYPDVSGQLSKDALHTVSEQRLFSGTQPPESIRWWWQFL</sequence>
<keyword evidence="4" id="KW-1185">Reference proteome</keyword>
<comment type="cofactor">
    <cofactor evidence="2">
        <name>Mg(2+)</name>
        <dbReference type="ChEBI" id="CHEBI:18420"/>
    </cofactor>
</comment>
<dbReference type="Proteomes" id="UP000076512">
    <property type="component" value="Unassembled WGS sequence"/>
</dbReference>
<dbReference type="PANTHER" id="PTHR35201:SF4">
    <property type="entry name" value="BETA-PINACENE SYNTHASE-RELATED"/>
    <property type="match status" value="1"/>
</dbReference>
<evidence type="ECO:0000313" key="3">
    <source>
        <dbReference type="EMBL" id="KZM72625.1"/>
    </source>
</evidence>
<dbReference type="OrthoDB" id="2989600at2"/>
<proteinExistence type="inferred from homology"/>
<gene>
    <name evidence="3" type="ORF">AWN90_27930</name>
</gene>
<keyword evidence="2" id="KW-0479">Metal-binding</keyword>
<evidence type="ECO:0000256" key="2">
    <source>
        <dbReference type="RuleBase" id="RU366034"/>
    </source>
</evidence>
<dbReference type="STRING" id="455432.AWN90_27930"/>
<organism evidence="3 4">
    <name type="scientific">Nocardia terpenica</name>
    <dbReference type="NCBI Taxonomy" id="455432"/>
    <lineage>
        <taxon>Bacteria</taxon>
        <taxon>Bacillati</taxon>
        <taxon>Actinomycetota</taxon>
        <taxon>Actinomycetes</taxon>
        <taxon>Mycobacteriales</taxon>
        <taxon>Nocardiaceae</taxon>
        <taxon>Nocardia</taxon>
    </lineage>
</organism>
<dbReference type="Gene3D" id="1.10.600.10">
    <property type="entry name" value="Farnesyl Diphosphate Synthase"/>
    <property type="match status" value="1"/>
</dbReference>
<dbReference type="SUPFAM" id="SSF48576">
    <property type="entry name" value="Terpenoid synthases"/>
    <property type="match status" value="1"/>
</dbReference>
<dbReference type="GO" id="GO:0046872">
    <property type="term" value="F:metal ion binding"/>
    <property type="evidence" value="ECO:0007669"/>
    <property type="project" value="UniProtKB-KW"/>
</dbReference>
<evidence type="ECO:0000256" key="1">
    <source>
        <dbReference type="ARBA" id="ARBA00023239"/>
    </source>
</evidence>
<dbReference type="AlphaFoldDB" id="A0A164LP61"/>
<dbReference type="EMBL" id="LWGR01000007">
    <property type="protein sequence ID" value="KZM72625.1"/>
    <property type="molecule type" value="Genomic_DNA"/>
</dbReference>
<dbReference type="Pfam" id="PF19086">
    <property type="entry name" value="Terpene_syn_C_2"/>
    <property type="match status" value="1"/>
</dbReference>
<evidence type="ECO:0000313" key="4">
    <source>
        <dbReference type="Proteomes" id="UP000076512"/>
    </source>
</evidence>
<dbReference type="InterPro" id="IPR008949">
    <property type="entry name" value="Isoprenoid_synthase_dom_sf"/>
</dbReference>
<dbReference type="EC" id="4.2.3.-" evidence="2"/>
<dbReference type="GO" id="GO:0010333">
    <property type="term" value="F:terpene synthase activity"/>
    <property type="evidence" value="ECO:0007669"/>
    <property type="project" value="InterPro"/>
</dbReference>
<reference evidence="3 4" key="1">
    <citation type="submission" date="2016-04" db="EMBL/GenBank/DDBJ databases">
        <authorList>
            <person name="Evans L.H."/>
            <person name="Alamgir A."/>
            <person name="Owens N."/>
            <person name="Weber N.D."/>
            <person name="Virtaneva K."/>
            <person name="Barbian K."/>
            <person name="Babar A."/>
            <person name="Rosenke K."/>
        </authorList>
    </citation>
    <scope>NUCLEOTIDE SEQUENCE [LARGE SCALE GENOMIC DNA]</scope>
    <source>
        <strain evidence="3 4">IFM 0406</strain>
    </source>
</reference>
<comment type="similarity">
    <text evidence="2">Belongs to the terpene synthase family.</text>
</comment>
<keyword evidence="1 2" id="KW-0456">Lyase</keyword>
<dbReference type="RefSeq" id="WP_067588697.1">
    <property type="nucleotide sequence ID" value="NZ_JABMCZ010000005.1"/>
</dbReference>
<dbReference type="PANTHER" id="PTHR35201">
    <property type="entry name" value="TERPENE SYNTHASE"/>
    <property type="match status" value="1"/>
</dbReference>
<comment type="caution">
    <text evidence="3">The sequence shown here is derived from an EMBL/GenBank/DDBJ whole genome shotgun (WGS) entry which is preliminary data.</text>
</comment>
<keyword evidence="2" id="KW-0460">Magnesium</keyword>